<organism evidence="1 2">
    <name type="scientific">Streptomonospora algeriensis</name>
    <dbReference type="NCBI Taxonomy" id="995084"/>
    <lineage>
        <taxon>Bacteria</taxon>
        <taxon>Bacillati</taxon>
        <taxon>Actinomycetota</taxon>
        <taxon>Actinomycetes</taxon>
        <taxon>Streptosporangiales</taxon>
        <taxon>Nocardiopsidaceae</taxon>
        <taxon>Streptomonospora</taxon>
    </lineage>
</organism>
<dbReference type="InterPro" id="IPR036396">
    <property type="entry name" value="Cyt_P450_sf"/>
</dbReference>
<dbReference type="SUPFAM" id="SSF48264">
    <property type="entry name" value="Cytochrome P450"/>
    <property type="match status" value="1"/>
</dbReference>
<name>A0ABW3BCQ6_9ACTN</name>
<dbReference type="Gene3D" id="1.10.630.10">
    <property type="entry name" value="Cytochrome P450"/>
    <property type="match status" value="1"/>
</dbReference>
<feature type="non-terminal residue" evidence="1">
    <location>
        <position position="186"/>
    </location>
</feature>
<keyword evidence="2" id="KW-1185">Reference proteome</keyword>
<dbReference type="EMBL" id="JBHTHR010000151">
    <property type="protein sequence ID" value="MFD0801112.1"/>
    <property type="molecule type" value="Genomic_DNA"/>
</dbReference>
<comment type="caution">
    <text evidence="1">The sequence shown here is derived from an EMBL/GenBank/DDBJ whole genome shotgun (WGS) entry which is preliminary data.</text>
</comment>
<evidence type="ECO:0000313" key="2">
    <source>
        <dbReference type="Proteomes" id="UP001596956"/>
    </source>
</evidence>
<dbReference type="Proteomes" id="UP001596956">
    <property type="component" value="Unassembled WGS sequence"/>
</dbReference>
<protein>
    <submittedName>
        <fullName evidence="1">Cytochrome P450</fullName>
    </submittedName>
</protein>
<accession>A0ABW3BCQ6</accession>
<evidence type="ECO:0000313" key="1">
    <source>
        <dbReference type="EMBL" id="MFD0801112.1"/>
    </source>
</evidence>
<sequence>MASRPERALRDRTTALLSDPYRFISRRCRSRGTEAFTARLLLEPTVCVTGPEAAAAVQDPRHFRRQDAAPGRIVATLFGRGGVQGLDGAAHRHRKRLFVSLMSHQRVAELAALTEREFDRAAQEWPGRDQVVLYDEFRAMLMRAVCTWAGVPLLPADADRRTAQITALFDDAGRVGPRHWRARLSR</sequence>
<proteinExistence type="predicted"/>
<gene>
    <name evidence="1" type="ORF">ACFQZU_07260</name>
</gene>
<reference evidence="2" key="1">
    <citation type="journal article" date="2019" name="Int. J. Syst. Evol. Microbiol.">
        <title>The Global Catalogue of Microorganisms (GCM) 10K type strain sequencing project: providing services to taxonomists for standard genome sequencing and annotation.</title>
        <authorList>
            <consortium name="The Broad Institute Genomics Platform"/>
            <consortium name="The Broad Institute Genome Sequencing Center for Infectious Disease"/>
            <person name="Wu L."/>
            <person name="Ma J."/>
        </authorList>
    </citation>
    <scope>NUCLEOTIDE SEQUENCE [LARGE SCALE GENOMIC DNA]</scope>
    <source>
        <strain evidence="2">CCUG 63369</strain>
    </source>
</reference>